<keyword evidence="1" id="KW-0472">Membrane</keyword>
<feature type="transmembrane region" description="Helical" evidence="1">
    <location>
        <begin position="82"/>
        <end position="101"/>
    </location>
</feature>
<dbReference type="KEGG" id="fcy:FRACYDRAFT_240964"/>
<dbReference type="OrthoDB" id="530688at2759"/>
<name>A0A1E7F8T3_9STRA</name>
<evidence type="ECO:0000256" key="1">
    <source>
        <dbReference type="SAM" id="Phobius"/>
    </source>
</evidence>
<feature type="transmembrane region" description="Helical" evidence="1">
    <location>
        <begin position="268"/>
        <end position="293"/>
    </location>
</feature>
<feature type="transmembrane region" description="Helical" evidence="1">
    <location>
        <begin position="194"/>
        <end position="212"/>
    </location>
</feature>
<feature type="transmembrane region" description="Helical" evidence="1">
    <location>
        <begin position="45"/>
        <end position="70"/>
    </location>
</feature>
<sequence length="335" mass="37834">MSSMMIDNNATPTTTIDWSDHNNEDSSIFDPSYTYSNDKYSCIVAFYHIHIVLNYIIFLSGLACLVTRLIPGISGKYNLHSWFGRIYILAMLWSTSVSLLINNEGLPTAVLVSFIAVMSGLTLGWILIIIYKQNINAEATQIVQKKLVTKLNMNGNEKKNKGSNTNKGEVINLDKMMNVATLEIVNSKTFAQRFFSLKAAHGILFFVSWMQIAGRIFNSGDGEFSCRTYPAFKPIFDANNKENNKLKLVPIHDPRWDEMPWSNGPATWALLIIMASIITAIVGGALFSLFFLWRSKKQTKERINQTVISMISSSLKDIEEEEDVKANNKDEKNNF</sequence>
<reference evidence="2 3" key="1">
    <citation type="submission" date="2016-09" db="EMBL/GenBank/DDBJ databases">
        <title>Extensive genetic diversity and differential bi-allelic expression allows diatom success in the polar Southern Ocean.</title>
        <authorList>
            <consortium name="DOE Joint Genome Institute"/>
            <person name="Mock T."/>
            <person name="Otillar R.P."/>
            <person name="Strauss J."/>
            <person name="Dupont C."/>
            <person name="Frickenhaus S."/>
            <person name="Maumus F."/>
            <person name="Mcmullan M."/>
            <person name="Sanges R."/>
            <person name="Schmutz J."/>
            <person name="Toseland A."/>
            <person name="Valas R."/>
            <person name="Veluchamy A."/>
            <person name="Ward B.J."/>
            <person name="Allen A."/>
            <person name="Barry K."/>
            <person name="Falciatore A."/>
            <person name="Ferrante M."/>
            <person name="Fortunato A.E."/>
            <person name="Gloeckner G."/>
            <person name="Gruber A."/>
            <person name="Hipkin R."/>
            <person name="Janech M."/>
            <person name="Kroth P."/>
            <person name="Leese F."/>
            <person name="Lindquist E."/>
            <person name="Lyon B.R."/>
            <person name="Martin J."/>
            <person name="Mayer C."/>
            <person name="Parker M."/>
            <person name="Quesneville H."/>
            <person name="Raymond J."/>
            <person name="Uhlig C."/>
            <person name="Valentin K.U."/>
            <person name="Worden A.Z."/>
            <person name="Armbrust E.V."/>
            <person name="Bowler C."/>
            <person name="Green B."/>
            <person name="Moulton V."/>
            <person name="Van Oosterhout C."/>
            <person name="Grigoriev I."/>
        </authorList>
    </citation>
    <scope>NUCLEOTIDE SEQUENCE [LARGE SCALE GENOMIC DNA]</scope>
    <source>
        <strain evidence="2 3">CCMP1102</strain>
    </source>
</reference>
<dbReference type="EMBL" id="KV784360">
    <property type="protein sequence ID" value="OEU14425.1"/>
    <property type="molecule type" value="Genomic_DNA"/>
</dbReference>
<dbReference type="AlphaFoldDB" id="A0A1E7F8T3"/>
<accession>A0A1E7F8T3</accession>
<keyword evidence="1" id="KW-0812">Transmembrane</keyword>
<keyword evidence="3" id="KW-1185">Reference proteome</keyword>
<dbReference type="InParanoid" id="A0A1E7F8T3"/>
<evidence type="ECO:0000313" key="2">
    <source>
        <dbReference type="EMBL" id="OEU14425.1"/>
    </source>
</evidence>
<protein>
    <submittedName>
        <fullName evidence="2">Uncharacterized protein</fullName>
    </submittedName>
</protein>
<dbReference type="Proteomes" id="UP000095751">
    <property type="component" value="Unassembled WGS sequence"/>
</dbReference>
<gene>
    <name evidence="2" type="ORF">FRACYDRAFT_240964</name>
</gene>
<keyword evidence="1" id="KW-1133">Transmembrane helix</keyword>
<proteinExistence type="predicted"/>
<feature type="transmembrane region" description="Helical" evidence="1">
    <location>
        <begin position="107"/>
        <end position="131"/>
    </location>
</feature>
<evidence type="ECO:0000313" key="3">
    <source>
        <dbReference type="Proteomes" id="UP000095751"/>
    </source>
</evidence>
<organism evidence="2 3">
    <name type="scientific">Fragilariopsis cylindrus CCMP1102</name>
    <dbReference type="NCBI Taxonomy" id="635003"/>
    <lineage>
        <taxon>Eukaryota</taxon>
        <taxon>Sar</taxon>
        <taxon>Stramenopiles</taxon>
        <taxon>Ochrophyta</taxon>
        <taxon>Bacillariophyta</taxon>
        <taxon>Bacillariophyceae</taxon>
        <taxon>Bacillariophycidae</taxon>
        <taxon>Bacillariales</taxon>
        <taxon>Bacillariaceae</taxon>
        <taxon>Fragilariopsis</taxon>
    </lineage>
</organism>